<feature type="region of interest" description="Disordered" evidence="7">
    <location>
        <begin position="180"/>
        <end position="218"/>
    </location>
</feature>
<dbReference type="Pfam" id="PF00046">
    <property type="entry name" value="Homeodomain"/>
    <property type="match status" value="1"/>
</dbReference>
<evidence type="ECO:0000256" key="4">
    <source>
        <dbReference type="ARBA" id="ARBA00023242"/>
    </source>
</evidence>
<feature type="region of interest" description="Disordered" evidence="7">
    <location>
        <begin position="397"/>
        <end position="438"/>
    </location>
</feature>
<feature type="compositionally biased region" description="Low complexity" evidence="7">
    <location>
        <begin position="194"/>
        <end position="206"/>
    </location>
</feature>
<gene>
    <name evidence="9" type="ORF">CVLEPA_LOCUS18629</name>
</gene>
<dbReference type="InterPro" id="IPR009057">
    <property type="entry name" value="Homeodomain-like_sf"/>
</dbReference>
<dbReference type="SUPFAM" id="SSF46689">
    <property type="entry name" value="Homeodomain-like"/>
    <property type="match status" value="1"/>
</dbReference>
<dbReference type="InterPro" id="IPR001356">
    <property type="entry name" value="HD"/>
</dbReference>
<organism evidence="9 10">
    <name type="scientific">Clavelina lepadiformis</name>
    <name type="common">Light-bulb sea squirt</name>
    <name type="synonym">Ascidia lepadiformis</name>
    <dbReference type="NCBI Taxonomy" id="159417"/>
    <lineage>
        <taxon>Eukaryota</taxon>
        <taxon>Metazoa</taxon>
        <taxon>Chordata</taxon>
        <taxon>Tunicata</taxon>
        <taxon>Ascidiacea</taxon>
        <taxon>Aplousobranchia</taxon>
        <taxon>Clavelinidae</taxon>
        <taxon>Clavelina</taxon>
    </lineage>
</organism>
<dbReference type="EMBL" id="CAWYQH010000103">
    <property type="protein sequence ID" value="CAK8686704.1"/>
    <property type="molecule type" value="Genomic_DNA"/>
</dbReference>
<keyword evidence="10" id="KW-1185">Reference proteome</keyword>
<proteinExistence type="predicted"/>
<protein>
    <recommendedName>
        <fullName evidence="8">Homeobox domain-containing protein</fullName>
    </recommendedName>
</protein>
<keyword evidence="3 5" id="KW-0371">Homeobox</keyword>
<dbReference type="InterPro" id="IPR050649">
    <property type="entry name" value="Paired_Homeobox_TFs"/>
</dbReference>
<feature type="region of interest" description="Disordered" evidence="7">
    <location>
        <begin position="64"/>
        <end position="89"/>
    </location>
</feature>
<sequence length="438" mass="49065">MTTSAYSIENLLAKSGGKGDILFRRKQFPLSAKSHDGLELIEDSIHSDKMVIDRDQAIKVAENESLDSGRGSQKFPISRKAENGGDQRYNPVEIMEGDYSRQYPSYHDHLMYLLHHCASRGKEATPCGLSKSDDIITQHNLKSFQENYNETAKPDQNQQNCELMRKNFVEIHNDVKKDTASFNKASSPKQKVNLLDTSSASTLTSSPERDDVSCPKRKQRRYRTTFSAYQLEELERAFHKTHYPDVFTREELAMRVELTEARVQVWFQNRRAKWRKREKQGVFSALGGGVSGLASYPALPPSGAYMDPRLLSYMYGVSSAGAEDGNTVNKSGPTGHWQQLALAAALHRVQSSMTSVPLHLARLGHVRPPLNYLIGRTVNQSQPSYLQHVTSPHLLRNTSSFSPPVKGFPNEPRGPLYSSANPGFVMSPSHSPLSVNKQ</sequence>
<dbReference type="PROSITE" id="PS00027">
    <property type="entry name" value="HOMEOBOX_1"/>
    <property type="match status" value="1"/>
</dbReference>
<dbReference type="PANTHER" id="PTHR24329">
    <property type="entry name" value="HOMEOBOX PROTEIN ARISTALESS"/>
    <property type="match status" value="1"/>
</dbReference>
<evidence type="ECO:0000313" key="9">
    <source>
        <dbReference type="EMBL" id="CAK8686704.1"/>
    </source>
</evidence>
<dbReference type="SMART" id="SM00389">
    <property type="entry name" value="HOX"/>
    <property type="match status" value="1"/>
</dbReference>
<evidence type="ECO:0000259" key="8">
    <source>
        <dbReference type="PROSITE" id="PS50071"/>
    </source>
</evidence>
<dbReference type="PROSITE" id="PS50071">
    <property type="entry name" value="HOMEOBOX_2"/>
    <property type="match status" value="1"/>
</dbReference>
<evidence type="ECO:0000256" key="7">
    <source>
        <dbReference type="SAM" id="MobiDB-lite"/>
    </source>
</evidence>
<evidence type="ECO:0000256" key="2">
    <source>
        <dbReference type="ARBA" id="ARBA00023125"/>
    </source>
</evidence>
<name>A0ABP0G7F0_CLALP</name>
<feature type="compositionally biased region" description="Polar residues" evidence="7">
    <location>
        <begin position="180"/>
        <end position="190"/>
    </location>
</feature>
<evidence type="ECO:0000256" key="6">
    <source>
        <dbReference type="RuleBase" id="RU000682"/>
    </source>
</evidence>
<reference evidence="9 10" key="1">
    <citation type="submission" date="2024-02" db="EMBL/GenBank/DDBJ databases">
        <authorList>
            <person name="Daric V."/>
            <person name="Darras S."/>
        </authorList>
    </citation>
    <scope>NUCLEOTIDE SEQUENCE [LARGE SCALE GENOMIC DNA]</scope>
</reference>
<feature type="DNA-binding region" description="Homeobox" evidence="5">
    <location>
        <begin position="219"/>
        <end position="278"/>
    </location>
</feature>
<keyword evidence="2 5" id="KW-0238">DNA-binding</keyword>
<comment type="caution">
    <text evidence="9">The sequence shown here is derived from an EMBL/GenBank/DDBJ whole genome shotgun (WGS) entry which is preliminary data.</text>
</comment>
<keyword evidence="4 5" id="KW-0539">Nucleus</keyword>
<evidence type="ECO:0000256" key="3">
    <source>
        <dbReference type="ARBA" id="ARBA00023155"/>
    </source>
</evidence>
<evidence type="ECO:0000256" key="5">
    <source>
        <dbReference type="PROSITE-ProRule" id="PRU00108"/>
    </source>
</evidence>
<dbReference type="Gene3D" id="1.10.10.60">
    <property type="entry name" value="Homeodomain-like"/>
    <property type="match status" value="1"/>
</dbReference>
<dbReference type="Proteomes" id="UP001642483">
    <property type="component" value="Unassembled WGS sequence"/>
</dbReference>
<feature type="compositionally biased region" description="Polar residues" evidence="7">
    <location>
        <begin position="428"/>
        <end position="438"/>
    </location>
</feature>
<dbReference type="CDD" id="cd00086">
    <property type="entry name" value="homeodomain"/>
    <property type="match status" value="1"/>
</dbReference>
<feature type="domain" description="Homeobox" evidence="8">
    <location>
        <begin position="217"/>
        <end position="277"/>
    </location>
</feature>
<dbReference type="InterPro" id="IPR017970">
    <property type="entry name" value="Homeobox_CS"/>
</dbReference>
<comment type="subcellular location">
    <subcellularLocation>
        <location evidence="1 5 6">Nucleus</location>
    </subcellularLocation>
</comment>
<dbReference type="PANTHER" id="PTHR24329:SF543">
    <property type="entry name" value="FI01017P-RELATED"/>
    <property type="match status" value="1"/>
</dbReference>
<accession>A0ABP0G7F0</accession>
<evidence type="ECO:0000256" key="1">
    <source>
        <dbReference type="ARBA" id="ARBA00004123"/>
    </source>
</evidence>
<evidence type="ECO:0000313" key="10">
    <source>
        <dbReference type="Proteomes" id="UP001642483"/>
    </source>
</evidence>